<keyword evidence="4" id="KW-1133">Transmembrane helix</keyword>
<keyword evidence="2" id="KW-0812">Transmembrane</keyword>
<dbReference type="NCBIfam" id="TIGR00350">
    <property type="entry name" value="lytR_cpsA_psr"/>
    <property type="match status" value="1"/>
</dbReference>
<dbReference type="EMBL" id="WEIO01000003">
    <property type="protein sequence ID" value="KAB7707388.1"/>
    <property type="molecule type" value="Genomic_DNA"/>
</dbReference>
<evidence type="ECO:0000259" key="5">
    <source>
        <dbReference type="Pfam" id="PF03816"/>
    </source>
</evidence>
<reference evidence="6 7" key="1">
    <citation type="submission" date="2019-10" db="EMBL/GenBank/DDBJ databases">
        <title>Bacillus aerolatum sp. nov., isolated from bioaerosol of sport playgrounds.</title>
        <authorList>
            <person name="Chen P."/>
            <person name="Zhang G."/>
        </authorList>
    </citation>
    <scope>NUCLEOTIDE SEQUENCE [LARGE SCALE GENOMIC DNA]</scope>
    <source>
        <strain evidence="6 7">CX253</strain>
    </source>
</reference>
<dbReference type="InterPro" id="IPR004474">
    <property type="entry name" value="LytR_CpsA_psr"/>
</dbReference>
<feature type="domain" description="Cell envelope-related transcriptional attenuator" evidence="5">
    <location>
        <begin position="86"/>
        <end position="228"/>
    </location>
</feature>
<evidence type="ECO:0000256" key="3">
    <source>
        <dbReference type="ARBA" id="ARBA00022968"/>
    </source>
</evidence>
<accession>A0A6I1FKQ8</accession>
<evidence type="ECO:0000256" key="2">
    <source>
        <dbReference type="ARBA" id="ARBA00022692"/>
    </source>
</evidence>
<dbReference type="RefSeq" id="WP_152150352.1">
    <property type="nucleotide sequence ID" value="NZ_WEIO01000003.1"/>
</dbReference>
<evidence type="ECO:0000256" key="4">
    <source>
        <dbReference type="ARBA" id="ARBA00022989"/>
    </source>
</evidence>
<dbReference type="PANTHER" id="PTHR33392">
    <property type="entry name" value="POLYISOPRENYL-TEICHOIC ACID--PEPTIDOGLYCAN TEICHOIC ACID TRANSFERASE TAGU"/>
    <property type="match status" value="1"/>
</dbReference>
<protein>
    <submittedName>
        <fullName evidence="6">LytR family transcriptional regulator</fullName>
    </submittedName>
</protein>
<dbReference type="GO" id="GO:0071555">
    <property type="term" value="P:cell wall organization"/>
    <property type="evidence" value="ECO:0007669"/>
    <property type="project" value="UniProtKB-KW"/>
</dbReference>
<dbReference type="Pfam" id="PF03816">
    <property type="entry name" value="LytR_cpsA_psr"/>
    <property type="match status" value="1"/>
</dbReference>
<keyword evidence="3" id="KW-0735">Signal-anchor</keyword>
<proteinExistence type="inferred from homology"/>
<gene>
    <name evidence="6" type="ORF">F9802_06450</name>
</gene>
<dbReference type="Gene3D" id="3.40.630.190">
    <property type="entry name" value="LCP protein"/>
    <property type="match status" value="1"/>
</dbReference>
<dbReference type="AlphaFoldDB" id="A0A6I1FKQ8"/>
<comment type="caution">
    <text evidence="6">The sequence shown here is derived from an EMBL/GenBank/DDBJ whole genome shotgun (WGS) entry which is preliminary data.</text>
</comment>
<dbReference type="InterPro" id="IPR050922">
    <property type="entry name" value="LytR/CpsA/Psr_CW_biosynth"/>
</dbReference>
<keyword evidence="4" id="KW-0472">Membrane</keyword>
<sequence>MERRRRSPKRKGKKKIILTILLLLIVVGAGFAFNVYSSFNSALKNMVNESALEKSEKREKEVSLKDNMPFTVLLLGVDEREGDKGRSDTMILLSVNGQENSVEMLSIPRDTRVDIVGKGKEDKINHAYAFGGVNMAAKTVEEFLDVPVDYYIEMNMDGFKDIVDAVGGITVNNTFAFSYEGEDFPKDTIKLNGEEALKYSRMRYEDPQGDFGRQARQRQVIQGIIDKGASAQSVRKYNGMLGVVEKNVQTNLSIDEMMAIQKNYAPARHNIKQEEVEGSNKKIGGVYYYLVSDEEKERVSSIFKKHLDIE</sequence>
<comment type="similarity">
    <text evidence="1">Belongs to the LytR/CpsA/Psr (LCP) family.</text>
</comment>
<evidence type="ECO:0000256" key="1">
    <source>
        <dbReference type="ARBA" id="ARBA00006068"/>
    </source>
</evidence>
<dbReference type="Proteomes" id="UP000429595">
    <property type="component" value="Unassembled WGS sequence"/>
</dbReference>
<dbReference type="PANTHER" id="PTHR33392:SF6">
    <property type="entry name" value="POLYISOPRENYL-TEICHOIC ACID--PEPTIDOGLYCAN TEICHOIC ACID TRANSFERASE TAGU"/>
    <property type="match status" value="1"/>
</dbReference>
<evidence type="ECO:0000313" key="6">
    <source>
        <dbReference type="EMBL" id="KAB7707388.1"/>
    </source>
</evidence>
<keyword evidence="7" id="KW-1185">Reference proteome</keyword>
<evidence type="ECO:0000313" key="7">
    <source>
        <dbReference type="Proteomes" id="UP000429595"/>
    </source>
</evidence>
<name>A0A6I1FKQ8_9BACI</name>
<organism evidence="6 7">
    <name type="scientific">Bacillus aerolatus</name>
    <dbReference type="NCBI Taxonomy" id="2653354"/>
    <lineage>
        <taxon>Bacteria</taxon>
        <taxon>Bacillati</taxon>
        <taxon>Bacillota</taxon>
        <taxon>Bacilli</taxon>
        <taxon>Bacillales</taxon>
        <taxon>Bacillaceae</taxon>
        <taxon>Bacillus</taxon>
    </lineage>
</organism>